<dbReference type="AlphaFoldDB" id="A0A1Y2M2H0"/>
<evidence type="ECO:0000256" key="1">
    <source>
        <dbReference type="SAM" id="MobiDB-lite"/>
    </source>
</evidence>
<keyword evidence="4" id="KW-1185">Reference proteome</keyword>
<feature type="transmembrane region" description="Helical" evidence="2">
    <location>
        <begin position="186"/>
        <end position="207"/>
    </location>
</feature>
<name>A0A1Y2M2H0_EPING</name>
<evidence type="ECO:0000313" key="3">
    <source>
        <dbReference type="EMBL" id="OSS50335.1"/>
    </source>
</evidence>
<proteinExistence type="predicted"/>
<dbReference type="InParanoid" id="A0A1Y2M2H0"/>
<reference evidence="3 4" key="1">
    <citation type="journal article" date="2017" name="Genome Announc.">
        <title>Genome sequence of the saprophytic ascomycete Epicoccum nigrum ICMP 19927 strain isolated from New Zealand.</title>
        <authorList>
            <person name="Fokin M."/>
            <person name="Fleetwood D."/>
            <person name="Weir B.S."/>
            <person name="Villas-Boas S.G."/>
        </authorList>
    </citation>
    <scope>NUCLEOTIDE SEQUENCE [LARGE SCALE GENOMIC DNA]</scope>
    <source>
        <strain evidence="3 4">ICMP 19927</strain>
    </source>
</reference>
<feature type="transmembrane region" description="Helical" evidence="2">
    <location>
        <begin position="83"/>
        <end position="103"/>
    </location>
</feature>
<accession>A0A1Y2M2H0</accession>
<feature type="transmembrane region" description="Helical" evidence="2">
    <location>
        <begin position="9"/>
        <end position="30"/>
    </location>
</feature>
<dbReference type="SUPFAM" id="SSF48652">
    <property type="entry name" value="Tetraspanin"/>
    <property type="match status" value="1"/>
</dbReference>
<organism evidence="3 4">
    <name type="scientific">Epicoccum nigrum</name>
    <name type="common">Soil fungus</name>
    <name type="synonym">Epicoccum purpurascens</name>
    <dbReference type="NCBI Taxonomy" id="105696"/>
    <lineage>
        <taxon>Eukaryota</taxon>
        <taxon>Fungi</taxon>
        <taxon>Dikarya</taxon>
        <taxon>Ascomycota</taxon>
        <taxon>Pezizomycotina</taxon>
        <taxon>Dothideomycetes</taxon>
        <taxon>Pleosporomycetidae</taxon>
        <taxon>Pleosporales</taxon>
        <taxon>Pleosporineae</taxon>
        <taxon>Didymellaceae</taxon>
        <taxon>Epicoccum</taxon>
    </lineage>
</organism>
<evidence type="ECO:0000313" key="4">
    <source>
        <dbReference type="Proteomes" id="UP000193240"/>
    </source>
</evidence>
<gene>
    <name evidence="3" type="ORF">B5807_05230</name>
</gene>
<evidence type="ECO:0008006" key="5">
    <source>
        <dbReference type="Google" id="ProtNLM"/>
    </source>
</evidence>
<protein>
    <recommendedName>
        <fullName evidence="5">Tetraspanin</fullName>
    </recommendedName>
</protein>
<dbReference type="InterPro" id="IPR008952">
    <property type="entry name" value="Tetraspanin_EC2_sf"/>
</dbReference>
<evidence type="ECO:0000256" key="2">
    <source>
        <dbReference type="SAM" id="Phobius"/>
    </source>
</evidence>
<dbReference type="Proteomes" id="UP000193240">
    <property type="component" value="Unassembled WGS sequence"/>
</dbReference>
<keyword evidence="2" id="KW-0472">Membrane</keyword>
<keyword evidence="2" id="KW-1133">Transmembrane helix</keyword>
<dbReference type="STRING" id="105696.A0A1Y2M2H0"/>
<dbReference type="EMBL" id="KZ107842">
    <property type="protein sequence ID" value="OSS50335.1"/>
    <property type="molecule type" value="Genomic_DNA"/>
</dbReference>
<feature type="transmembrane region" description="Helical" evidence="2">
    <location>
        <begin position="42"/>
        <end position="62"/>
    </location>
</feature>
<dbReference type="GO" id="GO:0016020">
    <property type="term" value="C:membrane"/>
    <property type="evidence" value="ECO:0007669"/>
    <property type="project" value="InterPro"/>
</dbReference>
<feature type="region of interest" description="Disordered" evidence="1">
    <location>
        <begin position="275"/>
        <end position="303"/>
    </location>
</feature>
<sequence>MASYTRKQIVTFVSIIYLVFATAMAGYAASRANRLSVPISEILTGFTTALPVISGILLECGYDLTRSKERRAHMQRGEIQRPPFVIVANFIIFIYSTVIITLLGTHVGPPSGLDCGLRQQWQSLFHNKDGSSVRAIQDQYNCCGFANPKDMAYPFPDKSHKPGACVELFGRTEGCSKPWKAEEQHIAGLLMGAVGLVVVWALAIIVIPTRRESWLHKIAPEQISDFIAREEHGNTGERRRINYLPDTNHYADRFQEEEDETTPLSPETRRALEAGTTQVGTGLPGNIAMEAPATVATAEWARE</sequence>
<keyword evidence="2" id="KW-0812">Transmembrane</keyword>
<dbReference type="OMA" id="NCCGFAN"/>